<reference evidence="6" key="2">
    <citation type="journal article" date="2007" name="PLoS Biol.">
        <title>Survey sequencing and comparative analysis of the elephant shark (Callorhinchus milii) genome.</title>
        <authorList>
            <person name="Venkatesh B."/>
            <person name="Kirkness E.F."/>
            <person name="Loh Y.H."/>
            <person name="Halpern A.L."/>
            <person name="Lee A.P."/>
            <person name="Johnson J."/>
            <person name="Dandona N."/>
            <person name="Viswanathan L.D."/>
            <person name="Tay A."/>
            <person name="Venter J.C."/>
            <person name="Strausberg R.L."/>
            <person name="Brenner S."/>
        </authorList>
    </citation>
    <scope>NUCLEOTIDE SEQUENCE [LARGE SCALE GENOMIC DNA]</scope>
</reference>
<dbReference type="Gene3D" id="1.20.1270.60">
    <property type="entry name" value="Arfaptin homology (AH) domain/BAR domain"/>
    <property type="match status" value="2"/>
</dbReference>
<dbReference type="Proteomes" id="UP000314986">
    <property type="component" value="Unassembled WGS sequence"/>
</dbReference>
<dbReference type="PANTHER" id="PTHR15735:SF12">
    <property type="entry name" value="CDC42-INTERACTING PROTEIN 4, ISOFORM B"/>
    <property type="match status" value="1"/>
</dbReference>
<dbReference type="InterPro" id="IPR027267">
    <property type="entry name" value="AH/BAR_dom_sf"/>
</dbReference>
<dbReference type="InParanoid" id="A0A4W3H290"/>
<reference evidence="5" key="5">
    <citation type="submission" date="2025-09" db="UniProtKB">
        <authorList>
            <consortium name="Ensembl"/>
        </authorList>
    </citation>
    <scope>IDENTIFICATION</scope>
</reference>
<evidence type="ECO:0000313" key="5">
    <source>
        <dbReference type="Ensembl" id="ENSCMIP00000010863.1"/>
    </source>
</evidence>
<accession>A0A4W3H290</accession>
<keyword evidence="6" id="KW-1185">Reference proteome</keyword>
<proteinExistence type="predicted"/>
<feature type="region of interest" description="Disordered" evidence="3">
    <location>
        <begin position="331"/>
        <end position="371"/>
    </location>
</feature>
<dbReference type="SUPFAM" id="SSF50044">
    <property type="entry name" value="SH3-domain"/>
    <property type="match status" value="1"/>
</dbReference>
<reference evidence="6" key="3">
    <citation type="journal article" date="2014" name="Nature">
        <title>Elephant shark genome provides unique insights into gnathostome evolution.</title>
        <authorList>
            <consortium name="International Elephant Shark Genome Sequencing Consortium"/>
            <person name="Venkatesh B."/>
            <person name="Lee A.P."/>
            <person name="Ravi V."/>
            <person name="Maurya A.K."/>
            <person name="Lian M.M."/>
            <person name="Swann J.B."/>
            <person name="Ohta Y."/>
            <person name="Flajnik M.F."/>
            <person name="Sutoh Y."/>
            <person name="Kasahara M."/>
            <person name="Hoon S."/>
            <person name="Gangu V."/>
            <person name="Roy S.W."/>
            <person name="Irimia M."/>
            <person name="Korzh V."/>
            <person name="Kondrychyn I."/>
            <person name="Lim Z.W."/>
            <person name="Tay B.H."/>
            <person name="Tohari S."/>
            <person name="Kong K.W."/>
            <person name="Ho S."/>
            <person name="Lorente-Galdos B."/>
            <person name="Quilez J."/>
            <person name="Marques-Bonet T."/>
            <person name="Raney B.J."/>
            <person name="Ingham P.W."/>
            <person name="Tay A."/>
            <person name="Hillier L.W."/>
            <person name="Minx P."/>
            <person name="Boehm T."/>
            <person name="Wilson R.K."/>
            <person name="Brenner S."/>
            <person name="Warren W.C."/>
        </authorList>
    </citation>
    <scope>NUCLEOTIDE SEQUENCE [LARGE SCALE GENOMIC DNA]</scope>
</reference>
<dbReference type="InterPro" id="IPR001452">
    <property type="entry name" value="SH3_domain"/>
</dbReference>
<evidence type="ECO:0000313" key="6">
    <source>
        <dbReference type="Proteomes" id="UP000314986"/>
    </source>
</evidence>
<evidence type="ECO:0000256" key="2">
    <source>
        <dbReference type="PROSITE-ProRule" id="PRU00192"/>
    </source>
</evidence>
<dbReference type="FunFam" id="2.30.30.40:FF:000017">
    <property type="entry name" value="Formin-binding protein 1-like isoform 1"/>
    <property type="match status" value="1"/>
</dbReference>
<dbReference type="SUPFAM" id="SSF103657">
    <property type="entry name" value="BAR/IMD domain-like"/>
    <property type="match status" value="2"/>
</dbReference>
<name>A0A4W3H290_CALMI</name>
<dbReference type="PROSITE" id="PS50002">
    <property type="entry name" value="SH3"/>
    <property type="match status" value="1"/>
</dbReference>
<dbReference type="CDD" id="cd11911">
    <property type="entry name" value="SH3_CIP4-like"/>
    <property type="match status" value="1"/>
</dbReference>
<evidence type="ECO:0000259" key="4">
    <source>
        <dbReference type="PROSITE" id="PS50002"/>
    </source>
</evidence>
<feature type="region of interest" description="Disordered" evidence="3">
    <location>
        <begin position="209"/>
        <end position="228"/>
    </location>
</feature>
<feature type="region of interest" description="Disordered" evidence="3">
    <location>
        <begin position="253"/>
        <end position="278"/>
    </location>
</feature>
<dbReference type="Gene3D" id="2.30.30.40">
    <property type="entry name" value="SH3 Domains"/>
    <property type="match status" value="1"/>
</dbReference>
<dbReference type="Pfam" id="PF00018">
    <property type="entry name" value="SH3_1"/>
    <property type="match status" value="1"/>
</dbReference>
<evidence type="ECO:0000256" key="3">
    <source>
        <dbReference type="SAM" id="MobiDB-lite"/>
    </source>
</evidence>
<dbReference type="PANTHER" id="PTHR15735">
    <property type="entry name" value="FCH AND DOUBLE SH3 DOMAINS PROTEIN"/>
    <property type="match status" value="1"/>
</dbReference>
<dbReference type="SMART" id="SM00326">
    <property type="entry name" value="SH3"/>
    <property type="match status" value="1"/>
</dbReference>
<dbReference type="GeneTree" id="ENSGT00950000183047"/>
<feature type="compositionally biased region" description="Basic and acidic residues" evidence="3">
    <location>
        <begin position="254"/>
        <end position="278"/>
    </location>
</feature>
<feature type="compositionally biased region" description="Polar residues" evidence="3">
    <location>
        <begin position="331"/>
        <end position="342"/>
    </location>
</feature>
<dbReference type="STRING" id="7868.ENSCMIP00000010863"/>
<reference evidence="5" key="4">
    <citation type="submission" date="2025-08" db="UniProtKB">
        <authorList>
            <consortium name="Ensembl"/>
        </authorList>
    </citation>
    <scope>IDENTIFICATION</scope>
</reference>
<dbReference type="AlphaFoldDB" id="A0A4W3H290"/>
<dbReference type="InterPro" id="IPR036028">
    <property type="entry name" value="SH3-like_dom_sf"/>
</dbReference>
<reference evidence="6" key="1">
    <citation type="journal article" date="2006" name="Science">
        <title>Ancient noncoding elements conserved in the human genome.</title>
        <authorList>
            <person name="Venkatesh B."/>
            <person name="Kirkness E.F."/>
            <person name="Loh Y.H."/>
            <person name="Halpern A.L."/>
            <person name="Lee A.P."/>
            <person name="Johnson J."/>
            <person name="Dandona N."/>
            <person name="Viswanathan L.D."/>
            <person name="Tay A."/>
            <person name="Venter J.C."/>
            <person name="Strausberg R.L."/>
            <person name="Brenner S."/>
        </authorList>
    </citation>
    <scope>NUCLEOTIDE SEQUENCE [LARGE SCALE GENOMIC DNA]</scope>
</reference>
<sequence>RFSQFRAFTDILNELNDYAGQREVIAENLMQNICVELLRFSQDLKQERKAHLQEGRKAQQHLDSSFKQLDSVSVASRKLIAAPLCGGFAGGVGGEQRGWGSWVGSEERGKGLKGGDVSGGELYSSIPPSASFLRHLHLCDTYRLFADTEQQVTPIIGKCLEGVLKAANSVDENQDSRILIESYKSGFERPSELEFEDYSQIINRTSSENSLGSVKSDCRTEQRSKSKGKRWLFGKKSKVTGTRDNNLHLHTVRRGGEVRGQEGSREPMRGSEIDPFGHWEPVEPGKDWGDGGGVTDNNDNIWEVELTLFVLQAWLGDAESKMVSRSYVQNISGDRSPNLNNGSHDKESSPDTTYSDEGGLEPLPSTPSELDDFEEEGLAPAIGSSTALYSFDGNSEGTISMAEGETLQLIEEDKGDGWTRVRRGDGEEGYIPTSYVQISLDRK</sequence>
<evidence type="ECO:0000256" key="1">
    <source>
        <dbReference type="ARBA" id="ARBA00022443"/>
    </source>
</evidence>
<keyword evidence="1 2" id="KW-0728">SH3 domain</keyword>
<feature type="domain" description="SH3" evidence="4">
    <location>
        <begin position="380"/>
        <end position="441"/>
    </location>
</feature>
<organism evidence="5 6">
    <name type="scientific">Callorhinchus milii</name>
    <name type="common">Ghost shark</name>
    <dbReference type="NCBI Taxonomy" id="7868"/>
    <lineage>
        <taxon>Eukaryota</taxon>
        <taxon>Metazoa</taxon>
        <taxon>Chordata</taxon>
        <taxon>Craniata</taxon>
        <taxon>Vertebrata</taxon>
        <taxon>Chondrichthyes</taxon>
        <taxon>Holocephali</taxon>
        <taxon>Chimaeriformes</taxon>
        <taxon>Callorhinchidae</taxon>
        <taxon>Callorhinchus</taxon>
    </lineage>
</organism>
<dbReference type="Ensembl" id="ENSCMIT00000011141.1">
    <property type="protein sequence ID" value="ENSCMIP00000010863.1"/>
    <property type="gene ID" value="ENSCMIG00000005715.1"/>
</dbReference>
<protein>
    <submittedName>
        <fullName evidence="5">Thyroid hormone receptor interactor 10</fullName>
    </submittedName>
</protein>